<comment type="caution">
    <text evidence="4">The sequence shown here is derived from an EMBL/GenBank/DDBJ whole genome shotgun (WGS) entry which is preliminary data.</text>
</comment>
<dbReference type="EMBL" id="CAJNYU010002217">
    <property type="protein sequence ID" value="CAF3518050.1"/>
    <property type="molecule type" value="Genomic_DNA"/>
</dbReference>
<feature type="compositionally biased region" description="Low complexity" evidence="2">
    <location>
        <begin position="836"/>
        <end position="860"/>
    </location>
</feature>
<dbReference type="PROSITE" id="PS51508">
    <property type="entry name" value="CKK"/>
    <property type="match status" value="1"/>
</dbReference>
<reference evidence="4" key="1">
    <citation type="submission" date="2021-02" db="EMBL/GenBank/DDBJ databases">
        <authorList>
            <person name="Nowell W R."/>
        </authorList>
    </citation>
    <scope>NUCLEOTIDE SEQUENCE</scope>
</reference>
<dbReference type="GO" id="GO:0005516">
    <property type="term" value="F:calmodulin binding"/>
    <property type="evidence" value="ECO:0007669"/>
    <property type="project" value="InterPro"/>
</dbReference>
<dbReference type="PANTHER" id="PTHR21595:SF0">
    <property type="entry name" value="PATRONIN"/>
    <property type="match status" value="1"/>
</dbReference>
<dbReference type="Pfam" id="PF08683">
    <property type="entry name" value="CAMSAP_CKK"/>
    <property type="match status" value="1"/>
</dbReference>
<protein>
    <recommendedName>
        <fullName evidence="3">CKK domain-containing protein</fullName>
    </recommendedName>
</protein>
<dbReference type="GO" id="GO:0031122">
    <property type="term" value="P:cytoplasmic microtubule organization"/>
    <property type="evidence" value="ECO:0007669"/>
    <property type="project" value="TreeGrafter"/>
</dbReference>
<dbReference type="GO" id="GO:0007026">
    <property type="term" value="P:negative regulation of microtubule depolymerization"/>
    <property type="evidence" value="ECO:0007669"/>
    <property type="project" value="TreeGrafter"/>
</dbReference>
<dbReference type="AlphaFoldDB" id="A0A818I2X6"/>
<comment type="similarity">
    <text evidence="1">Belongs to the CAMSAP1 family.</text>
</comment>
<dbReference type="InterPro" id="IPR058042">
    <property type="entry name" value="CAMSAP_N"/>
</dbReference>
<dbReference type="EMBL" id="CAJOBQ010000264">
    <property type="protein sequence ID" value="CAF4311420.1"/>
    <property type="molecule type" value="Genomic_DNA"/>
</dbReference>
<evidence type="ECO:0000313" key="5">
    <source>
        <dbReference type="EMBL" id="CAF4311420.1"/>
    </source>
</evidence>
<feature type="compositionally biased region" description="Pro residues" evidence="2">
    <location>
        <begin position="639"/>
        <end position="648"/>
    </location>
</feature>
<dbReference type="InterPro" id="IPR014797">
    <property type="entry name" value="CKK_CAMSAP"/>
</dbReference>
<dbReference type="InterPro" id="IPR036872">
    <property type="entry name" value="CH_dom_sf"/>
</dbReference>
<evidence type="ECO:0000256" key="1">
    <source>
        <dbReference type="PROSITE-ProRule" id="PRU00841"/>
    </source>
</evidence>
<sequence length="1024" mass="117587">MQSNSNDELYDIVSDDEDENESRLSCSLRWLISKAYPNGSTPDYLPCEHFFQNENNERFLSPDIALVLLSGDLYIRAFQYITNQQDQLITYDDLINYFYSQNIIIDINLLKQDEPLNAHVHLELIEHLMKLYFNIVLDQNLLYQRFERLQLKSVLTLLNKSKQLNTESFLIIWINGICECMVSKWSQRIPPVVDLRSALIDGTCLCALISYYDEKYTIKKTKNDLNSLRNYLNHYNGAKMTNIFPFTVKHLRQNMVLDLNLYGMLVDLFVLYEIDENFDKRSFFNENEDEENMCTNKSNQTYSIDDDDENNEDGTNEFFILHNNNNNNNNNEQITTGGILQTSTNHDRQMVAPIKSSLKTSIYSSTNANASQKKTTFMPTTTTWQRQALSNQTTPMNTTRNQETSPIDDHQLTNEFLAVKMQLEMKKRAIERDKQRLESIRDSKRQTISQEAFKQLLQKKTRNSAALTNEYFPSSESSNTINNDNSNNHIRKSQTTSEFRSQPNTSSVQQKPVMIEPKKEESSIVDLSKPMTRDDFLNTLELLKQKYLENTTTPTAPNIIEENRIDEGQRIEQLNSNIGELQQVITSLSVKQEELHNQVVHASGGNISRNGTFSTKSMTFPRRISSSTPREHQQEEESPPPPPSPPQIEPSTKTNGLALEIVDDPSASTAIEMERKRELVLQRQQQRLDAFERRRQMREMENLKRDDERRRKDSEDSAKKIEREQRRDEIFRQYLMKKENNPSFTNDHSNGEHPIIKMRPKSSATATLPRPPIEKRQTAPIIISTFGTPTDGISSTDLFNNSDLNDTMSTGALSFVRMAELRSNKTPSQSSKIDSRTLPRSATRTTTTTTTTTSAAAAATPEPPLPLIPLAEPRYPLAKPLSGKSNKQTIVNALTQVILAGRVNDRAREQVCDEIERHVEKVKHFIILFRDSRLQFRGVYAYIPNTTSDSPTRIERLYGQGPREITESMVETFYKYNNGSKKCTQVPTKSFSVQCDAITILNNYWTQQSTATKRTTILPPTPSD</sequence>
<dbReference type="Pfam" id="PF25532">
    <property type="entry name" value="CH_CAMSAP2_N"/>
    <property type="match status" value="1"/>
</dbReference>
<keyword evidence="1" id="KW-0493">Microtubule</keyword>
<organism evidence="4 6">
    <name type="scientific">Rotaria socialis</name>
    <dbReference type="NCBI Taxonomy" id="392032"/>
    <lineage>
        <taxon>Eukaryota</taxon>
        <taxon>Metazoa</taxon>
        <taxon>Spiralia</taxon>
        <taxon>Gnathifera</taxon>
        <taxon>Rotifera</taxon>
        <taxon>Eurotatoria</taxon>
        <taxon>Bdelloidea</taxon>
        <taxon>Philodinida</taxon>
        <taxon>Philodinidae</taxon>
        <taxon>Rotaria</taxon>
    </lineage>
</organism>
<dbReference type="GO" id="GO:0036449">
    <property type="term" value="C:microtubule minus-end"/>
    <property type="evidence" value="ECO:0007669"/>
    <property type="project" value="TreeGrafter"/>
</dbReference>
<feature type="region of interest" description="Disordered" evidence="2">
    <location>
        <begin position="822"/>
        <end position="865"/>
    </location>
</feature>
<feature type="region of interest" description="Disordered" evidence="2">
    <location>
        <begin position="603"/>
        <end position="652"/>
    </location>
</feature>
<dbReference type="InterPro" id="IPR032940">
    <property type="entry name" value="CAMSAP"/>
</dbReference>
<dbReference type="InterPro" id="IPR031372">
    <property type="entry name" value="CAMSAP_CC1"/>
</dbReference>
<proteinExistence type="inferred from homology"/>
<evidence type="ECO:0000313" key="6">
    <source>
        <dbReference type="Proteomes" id="UP000663869"/>
    </source>
</evidence>
<feature type="compositionally biased region" description="Polar residues" evidence="2">
    <location>
        <begin position="493"/>
        <end position="510"/>
    </location>
</feature>
<gene>
    <name evidence="4" type="ORF">FME351_LOCUS17777</name>
    <name evidence="5" type="ORF">TSG867_LOCUS6923</name>
</gene>
<feature type="compositionally biased region" description="Low complexity" evidence="2">
    <location>
        <begin position="474"/>
        <end position="488"/>
    </location>
</feature>
<dbReference type="SMART" id="SM01051">
    <property type="entry name" value="CAMSAP_CKK"/>
    <property type="match status" value="1"/>
</dbReference>
<dbReference type="GO" id="GO:0031175">
    <property type="term" value="P:neuron projection development"/>
    <property type="evidence" value="ECO:0007669"/>
    <property type="project" value="InterPro"/>
</dbReference>
<dbReference type="GO" id="GO:0051011">
    <property type="term" value="F:microtubule minus-end binding"/>
    <property type="evidence" value="ECO:0007669"/>
    <property type="project" value="TreeGrafter"/>
</dbReference>
<comment type="domain">
    <text evidence="1">The CKK domain binds microtubules.</text>
</comment>
<feature type="domain" description="CKK" evidence="3">
    <location>
        <begin position="874"/>
        <end position="1015"/>
    </location>
</feature>
<evidence type="ECO:0000259" key="3">
    <source>
        <dbReference type="PROSITE" id="PS51508"/>
    </source>
</evidence>
<name>A0A818I2X6_9BILA</name>
<dbReference type="Proteomes" id="UP000663869">
    <property type="component" value="Unassembled WGS sequence"/>
</dbReference>
<dbReference type="Pfam" id="PF17095">
    <property type="entry name" value="CAMSAP_CC1"/>
    <property type="match status" value="1"/>
</dbReference>
<dbReference type="InterPro" id="IPR038209">
    <property type="entry name" value="CKK_dom_sf"/>
</dbReference>
<feature type="region of interest" description="Disordered" evidence="2">
    <location>
        <begin position="702"/>
        <end position="727"/>
    </location>
</feature>
<dbReference type="Proteomes" id="UP000663862">
    <property type="component" value="Unassembled WGS sequence"/>
</dbReference>
<dbReference type="SUPFAM" id="SSF50346">
    <property type="entry name" value="PRC-barrel domain"/>
    <property type="match status" value="1"/>
</dbReference>
<dbReference type="SUPFAM" id="SSF47576">
    <property type="entry name" value="Calponin-homology domain, CH-domain"/>
    <property type="match status" value="1"/>
</dbReference>
<evidence type="ECO:0000256" key="2">
    <source>
        <dbReference type="SAM" id="MobiDB-lite"/>
    </source>
</evidence>
<evidence type="ECO:0000313" key="4">
    <source>
        <dbReference type="EMBL" id="CAF3518050.1"/>
    </source>
</evidence>
<feature type="region of interest" description="Disordered" evidence="2">
    <location>
        <begin position="470"/>
        <end position="524"/>
    </location>
</feature>
<dbReference type="GO" id="GO:0030507">
    <property type="term" value="F:spectrin binding"/>
    <property type="evidence" value="ECO:0007669"/>
    <property type="project" value="InterPro"/>
</dbReference>
<dbReference type="Gene3D" id="3.10.20.360">
    <property type="entry name" value="CKK domain"/>
    <property type="match status" value="1"/>
</dbReference>
<feature type="compositionally biased region" description="Polar residues" evidence="2">
    <location>
        <begin position="605"/>
        <end position="628"/>
    </location>
</feature>
<accession>A0A818I2X6</accession>
<dbReference type="InterPro" id="IPR011033">
    <property type="entry name" value="PRC_barrel-like_sf"/>
</dbReference>
<dbReference type="PANTHER" id="PTHR21595">
    <property type="entry name" value="PATRONIN"/>
    <property type="match status" value="1"/>
</dbReference>